<dbReference type="AlphaFoldDB" id="A0A4Q7MLN9"/>
<dbReference type="Pfam" id="PF06167">
    <property type="entry name" value="Peptidase_M90"/>
    <property type="match status" value="1"/>
</dbReference>
<dbReference type="PANTHER" id="PTHR30164">
    <property type="entry name" value="MTFA PEPTIDASE"/>
    <property type="match status" value="1"/>
</dbReference>
<dbReference type="GO" id="GO:0005829">
    <property type="term" value="C:cytosol"/>
    <property type="evidence" value="ECO:0007669"/>
    <property type="project" value="TreeGrafter"/>
</dbReference>
<proteinExistence type="predicted"/>
<name>A0A4Q7MLN9_9BACT</name>
<dbReference type="RefSeq" id="WP_130543589.1">
    <property type="nucleotide sequence ID" value="NZ_SGXA01000003.1"/>
</dbReference>
<sequence length="253" mass="29294">MPLTAIPFIDSLLAPFRRKRDAAIQFYSQILNNHFPWYKRLDTISAQKFAARVYHFRRSKNFHFLEMESNEEIEVLVSAAAVQLTFGLPEYNYGFFEDIYIIKGAYTYGLSTTPWAGHVNRQGIYVAWDHVLKGYVSETDGYNVGLHEMAHAFEYELAFGGYAHDHALKYNFGMVNGAMKQEVIEQPNHPAALYSLQGTTNIHECWAESVEFFFEKPTRLHEFYPGLYQAISQLLNQDPVYWIQPEKSAETVH</sequence>
<gene>
    <name evidence="1" type="ORF">EV199_5072</name>
</gene>
<dbReference type="Gene3D" id="1.10.472.150">
    <property type="entry name" value="Glucose-regulated metallo-peptidase M90, N-terminal domain"/>
    <property type="match status" value="1"/>
</dbReference>
<dbReference type="GO" id="GO:0008237">
    <property type="term" value="F:metallopeptidase activity"/>
    <property type="evidence" value="ECO:0007669"/>
    <property type="project" value="InterPro"/>
</dbReference>
<dbReference type="InterPro" id="IPR042252">
    <property type="entry name" value="MtfA_N"/>
</dbReference>
<dbReference type="InterPro" id="IPR010384">
    <property type="entry name" value="MtfA_fam"/>
</dbReference>
<evidence type="ECO:0000313" key="1">
    <source>
        <dbReference type="EMBL" id="RZS69236.1"/>
    </source>
</evidence>
<accession>A0A4Q7MLN9</accession>
<dbReference type="Proteomes" id="UP000293874">
    <property type="component" value="Unassembled WGS sequence"/>
</dbReference>
<dbReference type="GO" id="GO:0004177">
    <property type="term" value="F:aminopeptidase activity"/>
    <property type="evidence" value="ECO:0007669"/>
    <property type="project" value="TreeGrafter"/>
</dbReference>
<comment type="caution">
    <text evidence="1">The sequence shown here is derived from an EMBL/GenBank/DDBJ whole genome shotgun (WGS) entry which is preliminary data.</text>
</comment>
<reference evidence="1 2" key="1">
    <citation type="submission" date="2019-02" db="EMBL/GenBank/DDBJ databases">
        <title>Genomic Encyclopedia of Type Strains, Phase IV (KMG-IV): sequencing the most valuable type-strain genomes for metagenomic binning, comparative biology and taxonomic classification.</title>
        <authorList>
            <person name="Goeker M."/>
        </authorList>
    </citation>
    <scope>NUCLEOTIDE SEQUENCE [LARGE SCALE GENOMIC DNA]</scope>
    <source>
        <strain evidence="1 2">DSM 18116</strain>
    </source>
</reference>
<keyword evidence="2" id="KW-1185">Reference proteome</keyword>
<dbReference type="InterPro" id="IPR024079">
    <property type="entry name" value="MetalloPept_cat_dom_sf"/>
</dbReference>
<evidence type="ECO:0000313" key="2">
    <source>
        <dbReference type="Proteomes" id="UP000293874"/>
    </source>
</evidence>
<dbReference type="EMBL" id="SGXA01000003">
    <property type="protein sequence ID" value="RZS69236.1"/>
    <property type="molecule type" value="Genomic_DNA"/>
</dbReference>
<dbReference type="SUPFAM" id="SSF55486">
    <property type="entry name" value="Metalloproteases ('zincins'), catalytic domain"/>
    <property type="match status" value="1"/>
</dbReference>
<protein>
    <recommendedName>
        <fullName evidence="3">Zinc-dependent peptidase</fullName>
    </recommendedName>
</protein>
<dbReference type="Gene3D" id="3.40.390.10">
    <property type="entry name" value="Collagenase (Catalytic Domain)"/>
    <property type="match status" value="1"/>
</dbReference>
<dbReference type="CDD" id="cd20170">
    <property type="entry name" value="Peptidase_M90-like"/>
    <property type="match status" value="1"/>
</dbReference>
<dbReference type="PANTHER" id="PTHR30164:SF2">
    <property type="entry name" value="PROTEIN MTFA"/>
    <property type="match status" value="1"/>
</dbReference>
<organism evidence="1 2">
    <name type="scientific">Pseudobacter ginsenosidimutans</name>
    <dbReference type="NCBI Taxonomy" id="661488"/>
    <lineage>
        <taxon>Bacteria</taxon>
        <taxon>Pseudomonadati</taxon>
        <taxon>Bacteroidota</taxon>
        <taxon>Chitinophagia</taxon>
        <taxon>Chitinophagales</taxon>
        <taxon>Chitinophagaceae</taxon>
        <taxon>Pseudobacter</taxon>
    </lineage>
</organism>
<evidence type="ECO:0008006" key="3">
    <source>
        <dbReference type="Google" id="ProtNLM"/>
    </source>
</evidence>